<name>A0A5M9JGJ5_MONFR</name>
<accession>A0A5M9JGJ5</accession>
<organism evidence="1 2">
    <name type="scientific">Monilinia fructicola</name>
    <name type="common">Brown rot fungus</name>
    <name type="synonym">Ciboria fructicola</name>
    <dbReference type="NCBI Taxonomy" id="38448"/>
    <lineage>
        <taxon>Eukaryota</taxon>
        <taxon>Fungi</taxon>
        <taxon>Dikarya</taxon>
        <taxon>Ascomycota</taxon>
        <taxon>Pezizomycotina</taxon>
        <taxon>Leotiomycetes</taxon>
        <taxon>Helotiales</taxon>
        <taxon>Sclerotiniaceae</taxon>
        <taxon>Monilinia</taxon>
    </lineage>
</organism>
<gene>
    <name evidence="1" type="ORF">EYC84_010457</name>
</gene>
<proteinExistence type="predicted"/>
<dbReference type="VEuPathDB" id="FungiDB:MFRU_040g00400"/>
<evidence type="ECO:0000313" key="2">
    <source>
        <dbReference type="Proteomes" id="UP000322873"/>
    </source>
</evidence>
<evidence type="ECO:0000313" key="1">
    <source>
        <dbReference type="EMBL" id="KAA8567443.1"/>
    </source>
</evidence>
<dbReference type="EMBL" id="VICG01000011">
    <property type="protein sequence ID" value="KAA8567443.1"/>
    <property type="molecule type" value="Genomic_DNA"/>
</dbReference>
<comment type="caution">
    <text evidence="1">The sequence shown here is derived from an EMBL/GenBank/DDBJ whole genome shotgun (WGS) entry which is preliminary data.</text>
</comment>
<protein>
    <submittedName>
        <fullName evidence="1">Uncharacterized protein</fullName>
    </submittedName>
</protein>
<dbReference type="AlphaFoldDB" id="A0A5M9JGJ5"/>
<keyword evidence="2" id="KW-1185">Reference proteome</keyword>
<sequence>MGLIPLSIWALGNAEVQGIKVLLPSTLLYLSSPPPPPPPPLPRKLFTSPPPFPTSTFIHHPSPSLALSLPLSLSLFSFRSGAEVFFEIVGLRYSSILNKLSIDRILLHNLFSLPLPPHITPRTRNIRPRISTIDKTPTSLHLTSLHFTSTSGLQVYRSYIAFQIQSSKIISSEDFIVKKRINLIPQNLVGPLETSPIMGLGGVCSHLEYQIEDMADYVAEMTMRLVDVTGSTPVTPDFRKISLGQRLVVLRSLNSTKWNILGWSLSNGVCMSILTTIDAFKAWLKNWKDWATDKKVKAATLERLSAPPAPLAPIDTNVSRTRPNMVYKNYPKSAVQERPQYVHYEHPAWGNHSYPTPQHTPPSVPDSGVTTPEYTSATGPAPQYDWGMYSQYAKAYGMGASTPYVVPDMSTRFHDNWPHHYSPQHYSPHHYSPQHYSPQHYFHQYSIWNHPASDSKQSYFMPYGYGGHQTARILFSKIRSRQRSAWFSFIRFKDKPIINFTDSTSAHYDLELRCSFRWPPRSYDFAF</sequence>
<dbReference type="Proteomes" id="UP000322873">
    <property type="component" value="Unassembled WGS sequence"/>
</dbReference>
<reference evidence="1 2" key="1">
    <citation type="submission" date="2019-06" db="EMBL/GenBank/DDBJ databases">
        <title>Genome Sequence of the Brown Rot Fungal Pathogen Monilinia fructicola.</title>
        <authorList>
            <person name="De Miccolis Angelini R.M."/>
            <person name="Landi L."/>
            <person name="Abate D."/>
            <person name="Pollastro S."/>
            <person name="Romanazzi G."/>
            <person name="Faretra F."/>
        </authorList>
    </citation>
    <scope>NUCLEOTIDE SEQUENCE [LARGE SCALE GENOMIC DNA]</scope>
    <source>
        <strain evidence="1 2">Mfrc123</strain>
    </source>
</reference>